<dbReference type="InterPro" id="IPR006073">
    <property type="entry name" value="GTP-bd"/>
</dbReference>
<dbReference type="InterPro" id="IPR006169">
    <property type="entry name" value="GTP1_OBG_dom"/>
</dbReference>
<feature type="region of interest" description="Disordered" evidence="6">
    <location>
        <begin position="398"/>
        <end position="419"/>
    </location>
</feature>
<feature type="compositionally biased region" description="Polar residues" evidence="6">
    <location>
        <begin position="129"/>
        <end position="143"/>
    </location>
</feature>
<dbReference type="InterPro" id="IPR036726">
    <property type="entry name" value="GTP1_OBG_dom_sf"/>
</dbReference>
<dbReference type="PROSITE" id="PS51883">
    <property type="entry name" value="OBG"/>
    <property type="match status" value="1"/>
</dbReference>
<evidence type="ECO:0000259" key="8">
    <source>
        <dbReference type="PROSITE" id="PS51883"/>
    </source>
</evidence>
<dbReference type="SUPFAM" id="SSF82051">
    <property type="entry name" value="Obg GTP-binding protein N-terminal domain"/>
    <property type="match status" value="1"/>
</dbReference>
<dbReference type="EMBL" id="BAABBO010000014">
    <property type="protein sequence ID" value="GAA3971040.1"/>
    <property type="molecule type" value="Genomic_DNA"/>
</dbReference>
<dbReference type="InterPro" id="IPR006074">
    <property type="entry name" value="GTP1-OBG_CS"/>
</dbReference>
<sequence length="419" mass="45402">MRFVDEAEIQVIAGKGGNGCLSFRREKYVPRGGPDGGDGGDGGSVLLQADESINTLIDFRYTRRYTAESGEDGRGANCTGQKGEDLIIPVPVGTTVIDADTDDLVGDLVEVGQVLRVAQGGFHGLGNTRYKSSKNQAPRQTKPGQPGEIRALRLELKLLADVGLLGLPNAGKSTLIRSVSAARPKVADYPFTTLVPNLGVVRTEQHKSFVMADIPGLIEGAADGAGLGIRFLKHLVRTRLLLHLVDLQPPDGSDPIDAFRQIEGELQRFSPALASKPRWLVLNKFDLVSGGEESEFEARSQALIEDVRSKLDWSGPVYVISAVSGLGTQRLCQDIQNWLGEIETAAGEDEAFAAELEAAQLRLDAELRERIALLAGQRKIQRAAAREGMTVEEYIESHRYEDLGDDDDDEDGVEVEYAP</sequence>
<dbReference type="EC" id="3.6.5.-" evidence="5"/>
<feature type="region of interest" description="Disordered" evidence="6">
    <location>
        <begin position="126"/>
        <end position="146"/>
    </location>
</feature>
<dbReference type="Pfam" id="PF01018">
    <property type="entry name" value="GTP1_OBG"/>
    <property type="match status" value="1"/>
</dbReference>
<dbReference type="HAMAP" id="MF_01454">
    <property type="entry name" value="GTPase_Obg"/>
    <property type="match status" value="1"/>
</dbReference>
<evidence type="ECO:0000313" key="10">
    <source>
        <dbReference type="Proteomes" id="UP001501337"/>
    </source>
</evidence>
<protein>
    <recommendedName>
        <fullName evidence="5">GTPase Obg</fullName>
        <ecNumber evidence="5">3.6.5.-</ecNumber>
    </recommendedName>
    <alternativeName>
        <fullName evidence="5">GTP-binding protein Obg</fullName>
    </alternativeName>
</protein>
<keyword evidence="5" id="KW-0963">Cytoplasm</keyword>
<keyword evidence="5" id="KW-0378">Hydrolase</keyword>
<evidence type="ECO:0000256" key="3">
    <source>
        <dbReference type="ARBA" id="ARBA00022842"/>
    </source>
</evidence>
<comment type="similarity">
    <text evidence="1 5">Belongs to the TRAFAC class OBG-HflX-like GTPase superfamily. OBG GTPase family.</text>
</comment>
<comment type="subcellular location">
    <subcellularLocation>
        <location evidence="5">Cytoplasm</location>
    </subcellularLocation>
</comment>
<dbReference type="InterPro" id="IPR045086">
    <property type="entry name" value="OBG_GTPase"/>
</dbReference>
<evidence type="ECO:0000256" key="4">
    <source>
        <dbReference type="ARBA" id="ARBA00023134"/>
    </source>
</evidence>
<feature type="binding site" evidence="5">
    <location>
        <position position="173"/>
    </location>
    <ligand>
        <name>Mg(2+)</name>
        <dbReference type="ChEBI" id="CHEBI:18420"/>
    </ligand>
</feature>
<feature type="domain" description="Obg" evidence="8">
    <location>
        <begin position="1"/>
        <end position="159"/>
    </location>
</feature>
<evidence type="ECO:0000313" key="9">
    <source>
        <dbReference type="EMBL" id="GAA3971040.1"/>
    </source>
</evidence>
<dbReference type="NCBIfam" id="NF008956">
    <property type="entry name" value="PRK12299.1"/>
    <property type="match status" value="1"/>
</dbReference>
<dbReference type="InterPro" id="IPR014100">
    <property type="entry name" value="GTP-bd_Obg/CgtA"/>
</dbReference>
<dbReference type="PROSITE" id="PS51710">
    <property type="entry name" value="G_OBG"/>
    <property type="match status" value="1"/>
</dbReference>
<proteinExistence type="inferred from homology"/>
<dbReference type="NCBIfam" id="NF008955">
    <property type="entry name" value="PRK12297.1"/>
    <property type="match status" value="1"/>
</dbReference>
<feature type="binding site" evidence="5">
    <location>
        <position position="193"/>
    </location>
    <ligand>
        <name>Mg(2+)</name>
        <dbReference type="ChEBI" id="CHEBI:18420"/>
    </ligand>
</feature>
<evidence type="ECO:0000256" key="2">
    <source>
        <dbReference type="ARBA" id="ARBA00022741"/>
    </source>
</evidence>
<evidence type="ECO:0000259" key="7">
    <source>
        <dbReference type="PROSITE" id="PS51710"/>
    </source>
</evidence>
<keyword evidence="3 5" id="KW-0460">Magnesium</keyword>
<evidence type="ECO:0000256" key="5">
    <source>
        <dbReference type="HAMAP-Rule" id="MF_01454"/>
    </source>
</evidence>
<keyword evidence="5" id="KW-0479">Metal-binding</keyword>
<keyword evidence="2 5" id="KW-0547">Nucleotide-binding</keyword>
<feature type="binding site" evidence="5">
    <location>
        <begin position="191"/>
        <end position="195"/>
    </location>
    <ligand>
        <name>GTP</name>
        <dbReference type="ChEBI" id="CHEBI:37565"/>
    </ligand>
</feature>
<feature type="binding site" evidence="5">
    <location>
        <begin position="321"/>
        <end position="323"/>
    </location>
    <ligand>
        <name>GTP</name>
        <dbReference type="ChEBI" id="CHEBI:37565"/>
    </ligand>
</feature>
<dbReference type="Pfam" id="PF01926">
    <property type="entry name" value="MMR_HSR1"/>
    <property type="match status" value="1"/>
</dbReference>
<keyword evidence="4 5" id="KW-0342">GTP-binding</keyword>
<gene>
    <name evidence="9" type="primary">cgtA</name>
    <name evidence="5" type="synonym">obg</name>
    <name evidence="9" type="ORF">GCM10022278_30630</name>
</gene>
<comment type="caution">
    <text evidence="9">The sequence shown here is derived from an EMBL/GenBank/DDBJ whole genome shotgun (WGS) entry which is preliminary data.</text>
</comment>
<evidence type="ECO:0000256" key="6">
    <source>
        <dbReference type="SAM" id="MobiDB-lite"/>
    </source>
</evidence>
<accession>A0ABP7PU02</accession>
<dbReference type="CDD" id="cd01898">
    <property type="entry name" value="Obg"/>
    <property type="match status" value="1"/>
</dbReference>
<feature type="binding site" evidence="5">
    <location>
        <begin position="166"/>
        <end position="173"/>
    </location>
    <ligand>
        <name>GTP</name>
        <dbReference type="ChEBI" id="CHEBI:37565"/>
    </ligand>
</feature>
<dbReference type="Proteomes" id="UP001501337">
    <property type="component" value="Unassembled WGS sequence"/>
</dbReference>
<dbReference type="NCBIfam" id="TIGR02729">
    <property type="entry name" value="Obg_CgtA"/>
    <property type="match status" value="1"/>
</dbReference>
<dbReference type="RefSeq" id="WP_344807944.1">
    <property type="nucleotide sequence ID" value="NZ_BAABBO010000014.1"/>
</dbReference>
<feature type="domain" description="OBG-type G" evidence="7">
    <location>
        <begin position="160"/>
        <end position="340"/>
    </location>
</feature>
<dbReference type="SUPFAM" id="SSF52540">
    <property type="entry name" value="P-loop containing nucleoside triphosphate hydrolases"/>
    <property type="match status" value="1"/>
</dbReference>
<comment type="cofactor">
    <cofactor evidence="5">
        <name>Mg(2+)</name>
        <dbReference type="ChEBI" id="CHEBI:18420"/>
    </cofactor>
</comment>
<name>A0ABP7PU02_9GAMM</name>
<comment type="function">
    <text evidence="5">An essential GTPase which binds GTP, GDP and possibly (p)ppGpp with moderate affinity, with high nucleotide exchange rates and a fairly low GTP hydrolysis rate. Plays a role in control of the cell cycle, stress response, ribosome biogenesis and in those bacteria that undergo differentiation, in morphogenesis control.</text>
</comment>
<feature type="compositionally biased region" description="Acidic residues" evidence="6">
    <location>
        <begin position="403"/>
        <end position="419"/>
    </location>
</feature>
<comment type="subunit">
    <text evidence="5">Monomer.</text>
</comment>
<dbReference type="PROSITE" id="PS00905">
    <property type="entry name" value="GTP1_OBG"/>
    <property type="match status" value="1"/>
</dbReference>
<feature type="binding site" evidence="5">
    <location>
        <begin position="283"/>
        <end position="286"/>
    </location>
    <ligand>
        <name>GTP</name>
        <dbReference type="ChEBI" id="CHEBI:37565"/>
    </ligand>
</feature>
<evidence type="ECO:0000256" key="1">
    <source>
        <dbReference type="ARBA" id="ARBA00007699"/>
    </source>
</evidence>
<dbReference type="InterPro" id="IPR027417">
    <property type="entry name" value="P-loop_NTPase"/>
</dbReference>
<dbReference type="InterPro" id="IPR031167">
    <property type="entry name" value="G_OBG"/>
</dbReference>
<dbReference type="Gene3D" id="2.70.210.12">
    <property type="entry name" value="GTP1/OBG domain"/>
    <property type="match status" value="1"/>
</dbReference>
<dbReference type="PRINTS" id="PR00326">
    <property type="entry name" value="GTP1OBG"/>
</dbReference>
<feature type="binding site" evidence="5">
    <location>
        <begin position="213"/>
        <end position="216"/>
    </location>
    <ligand>
        <name>GTP</name>
        <dbReference type="ChEBI" id="CHEBI:37565"/>
    </ligand>
</feature>
<dbReference type="PANTHER" id="PTHR11702:SF31">
    <property type="entry name" value="MITOCHONDRIAL RIBOSOME-ASSOCIATED GTPASE 2"/>
    <property type="match status" value="1"/>
</dbReference>
<dbReference type="Gene3D" id="3.40.50.300">
    <property type="entry name" value="P-loop containing nucleotide triphosphate hydrolases"/>
    <property type="match status" value="1"/>
</dbReference>
<dbReference type="PANTHER" id="PTHR11702">
    <property type="entry name" value="DEVELOPMENTALLY REGULATED GTP-BINDING PROTEIN-RELATED"/>
    <property type="match status" value="1"/>
</dbReference>
<reference evidence="10" key="1">
    <citation type="journal article" date="2019" name="Int. J. Syst. Evol. Microbiol.">
        <title>The Global Catalogue of Microorganisms (GCM) 10K type strain sequencing project: providing services to taxonomists for standard genome sequencing and annotation.</title>
        <authorList>
            <consortium name="The Broad Institute Genomics Platform"/>
            <consortium name="The Broad Institute Genome Sequencing Center for Infectious Disease"/>
            <person name="Wu L."/>
            <person name="Ma J."/>
        </authorList>
    </citation>
    <scope>NUCLEOTIDE SEQUENCE [LARGE SCALE GENOMIC DNA]</scope>
    <source>
        <strain evidence="10">JCM 17555</strain>
    </source>
</reference>
<keyword evidence="10" id="KW-1185">Reference proteome</keyword>
<organism evidence="9 10">
    <name type="scientific">Allohahella marinimesophila</name>
    <dbReference type="NCBI Taxonomy" id="1054972"/>
    <lineage>
        <taxon>Bacteria</taxon>
        <taxon>Pseudomonadati</taxon>
        <taxon>Pseudomonadota</taxon>
        <taxon>Gammaproteobacteria</taxon>
        <taxon>Oceanospirillales</taxon>
        <taxon>Hahellaceae</taxon>
        <taxon>Allohahella</taxon>
    </lineage>
</organism>
<dbReference type="PIRSF" id="PIRSF002401">
    <property type="entry name" value="GTP_bd_Obg/CgtA"/>
    <property type="match status" value="1"/>
</dbReference>